<dbReference type="GeneID" id="90540737"/>
<dbReference type="Proteomes" id="UP001334084">
    <property type="component" value="Chromosome 3"/>
</dbReference>
<accession>A0AAX4JAC1</accession>
<gene>
    <name evidence="1" type="ORF">VNE69_03141</name>
</gene>
<reference evidence="1" key="1">
    <citation type="journal article" date="2024" name="BMC Genomics">
        <title>Functional annotation of a divergent genome using sequence and structure-based similarity.</title>
        <authorList>
            <person name="Svedberg D."/>
            <person name="Winiger R.R."/>
            <person name="Berg A."/>
            <person name="Sharma H."/>
            <person name="Tellgren-Roth C."/>
            <person name="Debrunner-Vossbrinck B.A."/>
            <person name="Vossbrinck C.R."/>
            <person name="Barandun J."/>
        </authorList>
    </citation>
    <scope>NUCLEOTIDE SEQUENCE</scope>
    <source>
        <strain evidence="1">Illinois isolate</strain>
    </source>
</reference>
<dbReference type="AlphaFoldDB" id="A0AAX4JAC1"/>
<keyword evidence="2" id="KW-1185">Reference proteome</keyword>
<name>A0AAX4JAC1_9MICR</name>
<organism evidence="1 2">
    <name type="scientific">Vairimorpha necatrix</name>
    <dbReference type="NCBI Taxonomy" id="6039"/>
    <lineage>
        <taxon>Eukaryota</taxon>
        <taxon>Fungi</taxon>
        <taxon>Fungi incertae sedis</taxon>
        <taxon>Microsporidia</taxon>
        <taxon>Nosematidae</taxon>
        <taxon>Vairimorpha</taxon>
    </lineage>
</organism>
<evidence type="ECO:0000313" key="2">
    <source>
        <dbReference type="Proteomes" id="UP001334084"/>
    </source>
</evidence>
<sequence>MIPIVRFSKISQNSLLSVHISLSPQNIPDCLFIFIESFLITSFNKIKILSSVPLFYEPKRFSFFYKCLIPYNCIPSFTSEFFSVKYSLVIILVRNKNKNRYEYEFTVGREYSYKDCKVDLFIDSDMVRIDEEEDETCTGFTEIIKFLRNNQLSKNDDIDDKIDASIINSYINDVYKSYQNGFNDLINKYKNKGDIFYYLKKPTRMISKTIKSEIKDKGDLVMTLKYDHLFIRSLNLEMEFHKDMTNLKIYLVRTLCALNPETKLESTETKLEDINIGFMRYKKIKIKKKWEDFPIKTTYFEKKMFIKICIDEHTFKIYPIL</sequence>
<dbReference type="KEGG" id="vnx:VNE69_03141"/>
<dbReference type="EMBL" id="CP142728">
    <property type="protein sequence ID" value="WUR02922.1"/>
    <property type="molecule type" value="Genomic_DNA"/>
</dbReference>
<proteinExistence type="predicted"/>
<protein>
    <submittedName>
        <fullName evidence="1">Vacuolar protein sorting-associated protein-like</fullName>
    </submittedName>
</protein>
<evidence type="ECO:0000313" key="1">
    <source>
        <dbReference type="EMBL" id="WUR02922.1"/>
    </source>
</evidence>
<dbReference type="RefSeq" id="XP_065329067.1">
    <property type="nucleotide sequence ID" value="XM_065472995.1"/>
</dbReference>